<dbReference type="Pfam" id="PF00215">
    <property type="entry name" value="OMPdecase"/>
    <property type="match status" value="2"/>
</dbReference>
<evidence type="ECO:0000256" key="8">
    <source>
        <dbReference type="ARBA" id="ARBA00031744"/>
    </source>
</evidence>
<dbReference type="Proteomes" id="UP000053447">
    <property type="component" value="Unassembled WGS sequence"/>
</dbReference>
<evidence type="ECO:0000259" key="11">
    <source>
        <dbReference type="SMART" id="SM00934"/>
    </source>
</evidence>
<dbReference type="Gene3D" id="3.20.20.70">
    <property type="entry name" value="Aldolase class I"/>
    <property type="match status" value="2"/>
</dbReference>
<protein>
    <recommendedName>
        <fullName evidence="4">Orotidine 5'-phosphate decarboxylase</fullName>
        <ecNumber evidence="3">4.1.1.23</ecNumber>
    </recommendedName>
    <alternativeName>
        <fullName evidence="9">OMP decarboxylase</fullName>
    </alternativeName>
    <alternativeName>
        <fullName evidence="8">Uridine 5'-monophosphate synthase</fullName>
    </alternativeName>
</protein>
<feature type="domain" description="Orotidine 5'-phosphate decarboxylase" evidence="11">
    <location>
        <begin position="3"/>
        <end position="363"/>
    </location>
</feature>
<evidence type="ECO:0000256" key="10">
    <source>
        <dbReference type="SAM" id="MobiDB-lite"/>
    </source>
</evidence>
<gene>
    <name evidence="12" type="ORF">T551_01238</name>
</gene>
<accession>A0A0W4ZS14</accession>
<organism evidence="12 13">
    <name type="scientific">Pneumocystis jirovecii (strain RU7)</name>
    <name type="common">Human pneumocystis pneumonia agent</name>
    <dbReference type="NCBI Taxonomy" id="1408657"/>
    <lineage>
        <taxon>Eukaryota</taxon>
        <taxon>Fungi</taxon>
        <taxon>Dikarya</taxon>
        <taxon>Ascomycota</taxon>
        <taxon>Taphrinomycotina</taxon>
        <taxon>Pneumocystomycetes</taxon>
        <taxon>Pneumocystaceae</taxon>
        <taxon>Pneumocystis</taxon>
    </lineage>
</organism>
<comment type="caution">
    <text evidence="12">The sequence shown here is derived from an EMBL/GenBank/DDBJ whole genome shotgun (WGS) entry which is preliminary data.</text>
</comment>
<name>A0A0W4ZS14_PNEJ7</name>
<dbReference type="PROSITE" id="PS00156">
    <property type="entry name" value="OMPDECASE"/>
    <property type="match status" value="1"/>
</dbReference>
<dbReference type="AlphaFoldDB" id="A0A0W4ZS14"/>
<keyword evidence="7" id="KW-0456">Lyase</keyword>
<dbReference type="GO" id="GO:0044205">
    <property type="term" value="P:'de novo' UMP biosynthetic process"/>
    <property type="evidence" value="ECO:0007669"/>
    <property type="project" value="UniProtKB-UniPathway"/>
</dbReference>
<feature type="region of interest" description="Disordered" evidence="10">
    <location>
        <begin position="241"/>
        <end position="318"/>
    </location>
</feature>
<evidence type="ECO:0000313" key="12">
    <source>
        <dbReference type="EMBL" id="KTW31165.1"/>
    </source>
</evidence>
<comment type="similarity">
    <text evidence="2">Belongs to the OMP decarboxylase family.</text>
</comment>
<dbReference type="GO" id="GO:0006207">
    <property type="term" value="P:'de novo' pyrimidine nucleobase biosynthetic process"/>
    <property type="evidence" value="ECO:0007669"/>
    <property type="project" value="InterPro"/>
</dbReference>
<dbReference type="EC" id="4.1.1.23" evidence="3"/>
<dbReference type="GeneID" id="28939756"/>
<evidence type="ECO:0000256" key="4">
    <source>
        <dbReference type="ARBA" id="ARBA00021923"/>
    </source>
</evidence>
<dbReference type="PANTHER" id="PTHR19278:SF9">
    <property type="entry name" value="URIDINE 5'-MONOPHOSPHATE SYNTHASE"/>
    <property type="match status" value="1"/>
</dbReference>
<dbReference type="InterPro" id="IPR013785">
    <property type="entry name" value="Aldolase_TIM"/>
</dbReference>
<evidence type="ECO:0000256" key="2">
    <source>
        <dbReference type="ARBA" id="ARBA00011018"/>
    </source>
</evidence>
<dbReference type="UniPathway" id="UPA00070">
    <property type="reaction ID" value="UER00120"/>
</dbReference>
<feature type="compositionally biased region" description="Polar residues" evidence="10">
    <location>
        <begin position="241"/>
        <end position="251"/>
    </location>
</feature>
<evidence type="ECO:0000256" key="1">
    <source>
        <dbReference type="ARBA" id="ARBA00004861"/>
    </source>
</evidence>
<dbReference type="OrthoDB" id="10263753at2759"/>
<evidence type="ECO:0000256" key="3">
    <source>
        <dbReference type="ARBA" id="ARBA00012321"/>
    </source>
</evidence>
<dbReference type="InterPro" id="IPR018089">
    <property type="entry name" value="OMPdecase_AS"/>
</dbReference>
<dbReference type="EMBL" id="LFWA01000005">
    <property type="protein sequence ID" value="KTW31165.1"/>
    <property type="molecule type" value="Genomic_DNA"/>
</dbReference>
<dbReference type="STRING" id="1408657.A0A0W4ZS14"/>
<feature type="compositionally biased region" description="Basic and acidic residues" evidence="10">
    <location>
        <begin position="299"/>
        <end position="310"/>
    </location>
</feature>
<keyword evidence="6" id="KW-0665">Pyrimidine biosynthesis</keyword>
<comment type="pathway">
    <text evidence="1">Pyrimidine metabolism; UMP biosynthesis via de novo pathway; UMP from orotate: step 2/2.</text>
</comment>
<reference evidence="13" key="1">
    <citation type="journal article" date="2016" name="Nat. Commun.">
        <title>Genome analysis of three Pneumocystis species reveals adaptation mechanisms to life exclusively in mammalian hosts.</title>
        <authorList>
            <person name="Ma L."/>
            <person name="Chen Z."/>
            <person name="Huang D.W."/>
            <person name="Kutty G."/>
            <person name="Ishihara M."/>
            <person name="Wang H."/>
            <person name="Abouelleil A."/>
            <person name="Bishop L."/>
            <person name="Davey E."/>
            <person name="Deng R."/>
            <person name="Deng X."/>
            <person name="Fan L."/>
            <person name="Fantoni G."/>
            <person name="Fitzgerald M."/>
            <person name="Gogineni E."/>
            <person name="Goldberg J.M."/>
            <person name="Handley G."/>
            <person name="Hu X."/>
            <person name="Huber C."/>
            <person name="Jiao X."/>
            <person name="Jones K."/>
            <person name="Levin J.Z."/>
            <person name="Liu Y."/>
            <person name="Macdonald P."/>
            <person name="Melnikov A."/>
            <person name="Raley C."/>
            <person name="Sassi M."/>
            <person name="Sherman B.T."/>
            <person name="Song X."/>
            <person name="Sykes S."/>
            <person name="Tran B."/>
            <person name="Walsh L."/>
            <person name="Xia Y."/>
            <person name="Yang J."/>
            <person name="Young S."/>
            <person name="Zeng Q."/>
            <person name="Zheng X."/>
            <person name="Stephens R."/>
            <person name="Nusbaum C."/>
            <person name="Birren B.W."/>
            <person name="Azadi P."/>
            <person name="Lempicki R.A."/>
            <person name="Cuomo C.A."/>
            <person name="Kovacs J.A."/>
        </authorList>
    </citation>
    <scope>NUCLEOTIDE SEQUENCE [LARGE SCALE GENOMIC DNA]</scope>
    <source>
        <strain evidence="13">RU7</strain>
    </source>
</reference>
<evidence type="ECO:0000256" key="5">
    <source>
        <dbReference type="ARBA" id="ARBA00022793"/>
    </source>
</evidence>
<sequence length="367" mass="39196">MRSADLLYAADLAGPYICVLKTHADAIDDFSPATAAALRAVARKHAFFLFEDRKFADIGTTVQRQYVGGILRIVEWADYVDAHICAGDSAVCALADAGRPYGRGLFLIAEMSTQNELIYSASSKDNAGIEQALGNNIDKADSTAANRVIRKFNNDNDKVSNKAEIGENKDDRKMYKEYHICKGYNSNKPDRHVYSGGESFPAAALAERHCGFVAGFIAQWRRPLAKDYVWMMPGIGWASAQSDSAERSGSNGAERGCSGAVGGEIGSHTGELGTSGPGNGDLEAIESQDGGGEVIGSRISEHKVGKHRTECGQSGIGTGGADKYGQRYITPEDAVLERGADVVIVGRGICGTGKDIVKEAQRFRVCA</sequence>
<evidence type="ECO:0000256" key="9">
    <source>
        <dbReference type="ARBA" id="ARBA00033428"/>
    </source>
</evidence>
<proteinExistence type="inferred from homology"/>
<dbReference type="GO" id="GO:0004590">
    <property type="term" value="F:orotidine-5'-phosphate decarboxylase activity"/>
    <property type="evidence" value="ECO:0007669"/>
    <property type="project" value="UniProtKB-EC"/>
</dbReference>
<keyword evidence="13" id="KW-1185">Reference proteome</keyword>
<dbReference type="InterPro" id="IPR001754">
    <property type="entry name" value="OMPdeCOase_dom"/>
</dbReference>
<dbReference type="GO" id="GO:0004588">
    <property type="term" value="F:orotate phosphoribosyltransferase activity"/>
    <property type="evidence" value="ECO:0007669"/>
    <property type="project" value="TreeGrafter"/>
</dbReference>
<evidence type="ECO:0000256" key="6">
    <source>
        <dbReference type="ARBA" id="ARBA00022975"/>
    </source>
</evidence>
<dbReference type="PANTHER" id="PTHR19278">
    <property type="entry name" value="OROTATE PHOSPHORIBOSYLTRANSFERASE"/>
    <property type="match status" value="1"/>
</dbReference>
<dbReference type="SMART" id="SM00934">
    <property type="entry name" value="OMPdecase"/>
    <property type="match status" value="1"/>
</dbReference>
<dbReference type="VEuPathDB" id="FungiDB:T551_01238"/>
<keyword evidence="5" id="KW-0210">Decarboxylase</keyword>
<dbReference type="RefSeq" id="XP_018230155.1">
    <property type="nucleotide sequence ID" value="XM_018373501.1"/>
</dbReference>
<dbReference type="SUPFAM" id="SSF51366">
    <property type="entry name" value="Ribulose-phoshate binding barrel"/>
    <property type="match status" value="2"/>
</dbReference>
<dbReference type="InterPro" id="IPR011060">
    <property type="entry name" value="RibuloseP-bd_barrel"/>
</dbReference>
<evidence type="ECO:0000256" key="7">
    <source>
        <dbReference type="ARBA" id="ARBA00023239"/>
    </source>
</evidence>
<evidence type="ECO:0000313" key="13">
    <source>
        <dbReference type="Proteomes" id="UP000053447"/>
    </source>
</evidence>